<keyword evidence="1" id="KW-1133">Transmembrane helix</keyword>
<organism evidence="2 3">
    <name type="scientific">Carpediemonas membranifera</name>
    <dbReference type="NCBI Taxonomy" id="201153"/>
    <lineage>
        <taxon>Eukaryota</taxon>
        <taxon>Metamonada</taxon>
        <taxon>Carpediemonas-like organisms</taxon>
        <taxon>Carpediemonas</taxon>
    </lineage>
</organism>
<feature type="transmembrane region" description="Helical" evidence="1">
    <location>
        <begin position="53"/>
        <end position="74"/>
    </location>
</feature>
<keyword evidence="1" id="KW-0812">Transmembrane</keyword>
<evidence type="ECO:0000256" key="1">
    <source>
        <dbReference type="SAM" id="Phobius"/>
    </source>
</evidence>
<dbReference type="Proteomes" id="UP000717585">
    <property type="component" value="Unassembled WGS sequence"/>
</dbReference>
<gene>
    <name evidence="2" type="ORF">J8273_3301</name>
</gene>
<dbReference type="EMBL" id="JAHDYR010000025">
    <property type="protein sequence ID" value="KAG9393172.1"/>
    <property type="molecule type" value="Genomic_DNA"/>
</dbReference>
<evidence type="ECO:0000313" key="2">
    <source>
        <dbReference type="EMBL" id="KAG9393172.1"/>
    </source>
</evidence>
<evidence type="ECO:0008006" key="4">
    <source>
        <dbReference type="Google" id="ProtNLM"/>
    </source>
</evidence>
<comment type="caution">
    <text evidence="2">The sequence shown here is derived from an EMBL/GenBank/DDBJ whole genome shotgun (WGS) entry which is preliminary data.</text>
</comment>
<keyword evidence="3" id="KW-1185">Reference proteome</keyword>
<keyword evidence="1" id="KW-0472">Membrane</keyword>
<evidence type="ECO:0000313" key="3">
    <source>
        <dbReference type="Proteomes" id="UP000717585"/>
    </source>
</evidence>
<accession>A0A8J6E3H2</accession>
<name>A0A8J6E3H2_9EUKA</name>
<sequence length="121" mass="13826">MLLILPLDGGKRQFSMEFSQSIQHLIDESEFITAMTTINNQWRRHMLSEATGLLLSFFCCPFCCAGLLLVSYLMERQETSVLDALTVLNEQYADRGLTFTYMHHSDHVPMPHIILTSNGLE</sequence>
<protein>
    <recommendedName>
        <fullName evidence="4">Golgin subfamily A member 7/ERF4 domain-containing protein</fullName>
    </recommendedName>
</protein>
<dbReference type="AlphaFoldDB" id="A0A8J6E3H2"/>
<proteinExistence type="predicted"/>
<reference evidence="2" key="1">
    <citation type="submission" date="2021-05" db="EMBL/GenBank/DDBJ databases">
        <title>A free-living protist that lacks canonical eukaryotic 1 DNA replication and segregation systems.</title>
        <authorList>
            <person name="Salas-Leiva D.E."/>
            <person name="Tromer E.C."/>
            <person name="Curtis B.A."/>
            <person name="Jerlstrom-Hultqvist J."/>
            <person name="Kolisko M."/>
            <person name="Yi Z."/>
            <person name="Salas-Leiva J.S."/>
            <person name="Gallot-Lavallee L."/>
            <person name="Kops G.J.P.L."/>
            <person name="Archibald J.M."/>
            <person name="Simpson A.G.B."/>
            <person name="Roger A.J."/>
        </authorList>
    </citation>
    <scope>NUCLEOTIDE SEQUENCE</scope>
    <source>
        <strain evidence="2">BICM</strain>
    </source>
</reference>